<gene>
    <name evidence="4" type="ORF">BCY88_29560</name>
</gene>
<dbReference type="Proteomes" id="UP000283709">
    <property type="component" value="Unassembled WGS sequence"/>
</dbReference>
<comment type="caution">
    <text evidence="4">The sequence shown here is derived from an EMBL/GenBank/DDBJ whole genome shotgun (WGS) entry which is preliminary data.</text>
</comment>
<evidence type="ECO:0000259" key="3">
    <source>
        <dbReference type="PROSITE" id="PS51186"/>
    </source>
</evidence>
<proteinExistence type="predicted"/>
<dbReference type="GO" id="GO:0016747">
    <property type="term" value="F:acyltransferase activity, transferring groups other than amino-acyl groups"/>
    <property type="evidence" value="ECO:0007669"/>
    <property type="project" value="InterPro"/>
</dbReference>
<evidence type="ECO:0000256" key="1">
    <source>
        <dbReference type="ARBA" id="ARBA00022679"/>
    </source>
</evidence>
<sequence>MPLILRRAELSDAEELAGMYLRSRNELASYAPIIHSDASVRDWLANVLIPSGNVTVAVDDGTIVGMASHSVSEGIGWLDQLYICPRFKRRGIGTLLLESVKAQINGDLQLYTFQMNTSAAAFYEHHGFVAVEYSDGSNNEEQCPDVLYRLTRHGDPVG</sequence>
<dbReference type="InterPro" id="IPR050832">
    <property type="entry name" value="Bact_Acetyltransf"/>
</dbReference>
<dbReference type="InterPro" id="IPR000182">
    <property type="entry name" value="GNAT_dom"/>
</dbReference>
<keyword evidence="2" id="KW-0012">Acyltransferase</keyword>
<evidence type="ECO:0000313" key="5">
    <source>
        <dbReference type="Proteomes" id="UP000283709"/>
    </source>
</evidence>
<reference evidence="4 5" key="1">
    <citation type="submission" date="2016-07" db="EMBL/GenBank/DDBJ databases">
        <title>Genome analysis of Burkholderia fungorum ES3-20.</title>
        <authorList>
            <person name="Xu D."/>
            <person name="Yao R."/>
            <person name="Zheng S."/>
        </authorList>
    </citation>
    <scope>NUCLEOTIDE SEQUENCE [LARGE SCALE GENOMIC DNA]</scope>
    <source>
        <strain evidence="4 5">ES3-20</strain>
    </source>
</reference>
<dbReference type="PANTHER" id="PTHR43877:SF2">
    <property type="entry name" value="AMINOALKYLPHOSPHONATE N-ACETYLTRANSFERASE-RELATED"/>
    <property type="match status" value="1"/>
</dbReference>
<organism evidence="4 5">
    <name type="scientific">Paraburkholderia fungorum</name>
    <dbReference type="NCBI Taxonomy" id="134537"/>
    <lineage>
        <taxon>Bacteria</taxon>
        <taxon>Pseudomonadati</taxon>
        <taxon>Pseudomonadota</taxon>
        <taxon>Betaproteobacteria</taxon>
        <taxon>Burkholderiales</taxon>
        <taxon>Burkholderiaceae</taxon>
        <taxon>Paraburkholderia</taxon>
    </lineage>
</organism>
<name>A0A3R7GSG0_9BURK</name>
<dbReference type="EMBL" id="MCAS01000020">
    <property type="protein sequence ID" value="RKF44277.1"/>
    <property type="molecule type" value="Genomic_DNA"/>
</dbReference>
<dbReference type="Gene3D" id="3.40.630.30">
    <property type="match status" value="1"/>
</dbReference>
<dbReference type="OrthoDB" id="8595358at2"/>
<protein>
    <recommendedName>
        <fullName evidence="3">N-acetyltransferase domain-containing protein</fullName>
    </recommendedName>
</protein>
<dbReference type="PROSITE" id="PS51186">
    <property type="entry name" value="GNAT"/>
    <property type="match status" value="1"/>
</dbReference>
<dbReference type="InterPro" id="IPR016181">
    <property type="entry name" value="Acyl_CoA_acyltransferase"/>
</dbReference>
<dbReference type="CDD" id="cd04301">
    <property type="entry name" value="NAT_SF"/>
    <property type="match status" value="1"/>
</dbReference>
<dbReference type="Pfam" id="PF13508">
    <property type="entry name" value="Acetyltransf_7"/>
    <property type="match status" value="1"/>
</dbReference>
<keyword evidence="1" id="KW-0808">Transferase</keyword>
<dbReference type="PANTHER" id="PTHR43877">
    <property type="entry name" value="AMINOALKYLPHOSPHONATE N-ACETYLTRANSFERASE-RELATED-RELATED"/>
    <property type="match status" value="1"/>
</dbReference>
<evidence type="ECO:0000313" key="4">
    <source>
        <dbReference type="EMBL" id="RKF44277.1"/>
    </source>
</evidence>
<accession>A0A3R7GSG0</accession>
<dbReference type="RefSeq" id="WP_120345906.1">
    <property type="nucleotide sequence ID" value="NZ_MCAS01000020.1"/>
</dbReference>
<dbReference type="AlphaFoldDB" id="A0A3R7GSG0"/>
<dbReference type="SUPFAM" id="SSF55729">
    <property type="entry name" value="Acyl-CoA N-acyltransferases (Nat)"/>
    <property type="match status" value="1"/>
</dbReference>
<evidence type="ECO:0000256" key="2">
    <source>
        <dbReference type="ARBA" id="ARBA00023315"/>
    </source>
</evidence>
<feature type="domain" description="N-acetyltransferase" evidence="3">
    <location>
        <begin position="3"/>
        <end position="153"/>
    </location>
</feature>